<dbReference type="Proteomes" id="UP001522450">
    <property type="component" value="Unassembled WGS sequence"/>
</dbReference>
<protein>
    <recommendedName>
        <fullName evidence="3">DUF4315 family protein</fullName>
    </recommendedName>
</protein>
<evidence type="ECO:0008006" key="3">
    <source>
        <dbReference type="Google" id="ProtNLM"/>
    </source>
</evidence>
<reference evidence="1 2" key="1">
    <citation type="journal article" date="2022" name="Microbiol. Res.">
        <title>Comparative genome analysis, predicted lifestyle and antimicrobial strategies of Lactococcus carnosus and Lactococcus paracarnosus isolated from meat.</title>
        <authorList>
            <person name="Werum V."/>
            <person name="Ehrmann M."/>
            <person name="Vogel R."/>
            <person name="Hilgarth M."/>
        </authorList>
    </citation>
    <scope>NUCLEOTIDE SEQUENCE [LARGE SCALE GENOMIC DNA]</scope>
    <source>
        <strain evidence="1 2">TMW22177</strain>
    </source>
</reference>
<comment type="caution">
    <text evidence="1">The sequence shown here is derived from an EMBL/GenBank/DDBJ whole genome shotgun (WGS) entry which is preliminary data.</text>
</comment>
<dbReference type="RefSeq" id="WP_244034248.1">
    <property type="nucleotide sequence ID" value="NZ_JAAECS010000002.1"/>
</dbReference>
<keyword evidence="2" id="KW-1185">Reference proteome</keyword>
<evidence type="ECO:0000313" key="1">
    <source>
        <dbReference type="EMBL" id="MCJ1989100.1"/>
    </source>
</evidence>
<evidence type="ECO:0000313" key="2">
    <source>
        <dbReference type="Proteomes" id="UP001522450"/>
    </source>
</evidence>
<dbReference type="EMBL" id="JAAECS010000002">
    <property type="protein sequence ID" value="MCJ1989100.1"/>
    <property type="molecule type" value="Genomic_DNA"/>
</dbReference>
<organism evidence="1 2">
    <name type="scientific">Pseudolactococcus carnosus</name>
    <dbReference type="NCBI Taxonomy" id="2749961"/>
    <lineage>
        <taxon>Bacteria</taxon>
        <taxon>Bacillati</taxon>
        <taxon>Bacillota</taxon>
        <taxon>Bacilli</taxon>
        <taxon>Lactobacillales</taxon>
        <taxon>Streptococcaceae</taxon>
        <taxon>Pseudolactococcus</taxon>
    </lineage>
</organism>
<accession>A0ABT0AQW1</accession>
<name>A0ABT0AQW1_9LACT</name>
<sequence length="101" mass="11181">MSETTLKTLQEKYDKMKHLCERAKEESQKFSDLYKSRKAELATLKLLLDKARFESVGVTTAAAEQMKNAGLTMADLLDIAGLSGDVKTEEKADGNGEETHV</sequence>
<proteinExistence type="predicted"/>
<gene>
    <name evidence="1" type="ORF">GYN21_02600</name>
</gene>